<dbReference type="OrthoDB" id="279334at2"/>
<evidence type="ECO:0000313" key="2">
    <source>
        <dbReference type="Proteomes" id="UP000199518"/>
    </source>
</evidence>
<dbReference type="EMBL" id="FOQD01000010">
    <property type="protein sequence ID" value="SFI56763.1"/>
    <property type="molecule type" value="Genomic_DNA"/>
</dbReference>
<keyword evidence="2" id="KW-1185">Reference proteome</keyword>
<proteinExistence type="predicted"/>
<gene>
    <name evidence="1" type="ORF">SAMN05421753_11099</name>
</gene>
<accession>A0A1I3J995</accession>
<dbReference type="RefSeq" id="WP_092051179.1">
    <property type="nucleotide sequence ID" value="NZ_FOQD01000010.1"/>
</dbReference>
<evidence type="ECO:0000313" key="1">
    <source>
        <dbReference type="EMBL" id="SFI56763.1"/>
    </source>
</evidence>
<name>A0A1I3J995_9PLAN</name>
<reference evidence="2" key="1">
    <citation type="submission" date="2016-10" db="EMBL/GenBank/DDBJ databases">
        <authorList>
            <person name="Varghese N."/>
            <person name="Submissions S."/>
        </authorList>
    </citation>
    <scope>NUCLEOTIDE SEQUENCE [LARGE SCALE GENOMIC DNA]</scope>
    <source>
        <strain evidence="2">DSM 26348</strain>
    </source>
</reference>
<dbReference type="Proteomes" id="UP000199518">
    <property type="component" value="Unassembled WGS sequence"/>
</dbReference>
<dbReference type="AlphaFoldDB" id="A0A1I3J995"/>
<organism evidence="1 2">
    <name type="scientific">Planctomicrobium piriforme</name>
    <dbReference type="NCBI Taxonomy" id="1576369"/>
    <lineage>
        <taxon>Bacteria</taxon>
        <taxon>Pseudomonadati</taxon>
        <taxon>Planctomycetota</taxon>
        <taxon>Planctomycetia</taxon>
        <taxon>Planctomycetales</taxon>
        <taxon>Planctomycetaceae</taxon>
        <taxon>Planctomicrobium</taxon>
    </lineage>
</organism>
<sequence>MEDPDLQLLAINLPWQRLLEAYLELNSEPLPAGESGPRWSPRIISMNEVTPQELSGIHGQLIALGWLHFQLEDGQAGLTYRVSPDGRRALARLENYIAHAEENASSSDESLAA</sequence>
<protein>
    <submittedName>
        <fullName evidence="1">Uncharacterized protein</fullName>
    </submittedName>
</protein>